<evidence type="ECO:0000313" key="1">
    <source>
        <dbReference type="EMBL" id="TKH15610.1"/>
    </source>
</evidence>
<dbReference type="SUPFAM" id="SSF53335">
    <property type="entry name" value="S-adenosyl-L-methionine-dependent methyltransferases"/>
    <property type="match status" value="1"/>
</dbReference>
<proteinExistence type="predicted"/>
<gene>
    <name evidence="1" type="ORF">FC694_14805</name>
</gene>
<dbReference type="RefSeq" id="WP_023441311.1">
    <property type="nucleotide sequence ID" value="NZ_SZOM01000110.1"/>
</dbReference>
<dbReference type="GO" id="GO:0008168">
    <property type="term" value="F:methyltransferase activity"/>
    <property type="evidence" value="ECO:0007669"/>
    <property type="project" value="UniProtKB-KW"/>
</dbReference>
<dbReference type="Gene3D" id="3.40.50.150">
    <property type="entry name" value="Vaccinia Virus protein VP39"/>
    <property type="match status" value="1"/>
</dbReference>
<dbReference type="EMBL" id="SZOM01000110">
    <property type="protein sequence ID" value="TKH15610.1"/>
    <property type="molecule type" value="Genomic_DNA"/>
</dbReference>
<accession>A0A4U2MVV7</accession>
<keyword evidence="1" id="KW-0489">Methyltransferase</keyword>
<protein>
    <submittedName>
        <fullName evidence="1">Class I SAM-dependent methyltransferase</fullName>
    </submittedName>
</protein>
<dbReference type="Proteomes" id="UP000306037">
    <property type="component" value="Unassembled WGS sequence"/>
</dbReference>
<organism evidence="1 2">
    <name type="scientific">Bacillus wiedmannii</name>
    <dbReference type="NCBI Taxonomy" id="1890302"/>
    <lineage>
        <taxon>Bacteria</taxon>
        <taxon>Bacillati</taxon>
        <taxon>Bacillota</taxon>
        <taxon>Bacilli</taxon>
        <taxon>Bacillales</taxon>
        <taxon>Bacillaceae</taxon>
        <taxon>Bacillus</taxon>
        <taxon>Bacillus cereus group</taxon>
    </lineage>
</organism>
<comment type="caution">
    <text evidence="1">The sequence shown here is derived from an EMBL/GenBank/DDBJ whole genome shotgun (WGS) entry which is preliminary data.</text>
</comment>
<evidence type="ECO:0000313" key="2">
    <source>
        <dbReference type="Proteomes" id="UP000306037"/>
    </source>
</evidence>
<name>A0A4U2MVV7_9BACI</name>
<dbReference type="InterPro" id="IPR029063">
    <property type="entry name" value="SAM-dependent_MTases_sf"/>
</dbReference>
<reference evidence="1 2" key="1">
    <citation type="journal article" date="2019" name="Environ. Microbiol.">
        <title>An active ?-lactamase is a part of an orchestrated cell wall stress resistance network of Bacillus subtilis and related rhizosphere species.</title>
        <authorList>
            <person name="Bucher T."/>
            <person name="Keren-Paz A."/>
            <person name="Hausser J."/>
            <person name="Olender T."/>
            <person name="Cytryn E."/>
            <person name="Kolodkin-Gal I."/>
        </authorList>
    </citation>
    <scope>NUCLEOTIDE SEQUENCE [LARGE SCALE GENOMIC DNA]</scope>
    <source>
        <strain evidence="1 2">I71</strain>
    </source>
</reference>
<sequence>MLNKILYGPFKKKLNMDGVTLVEDFYSDTDFVQFYNQALKDESYKDLKVLKNILFTNDTILEIGSGSGRVFNTLSAEGYNIYGLEPSVEMNKYILNEYKSKIFNIKIQELDKLVDKELLFSKIIIPATTISLFSHEDFEDFLKKSESILDLKGSIIFDFINPQYLDSINGKINLMNYKESKYYFSNYIEYPFFILNVFLQQGSLKKLGYSIKHLYSIDYLNNLCNKYNYSLDVIFKNDTYLMVEMKKNA</sequence>
<dbReference type="AlphaFoldDB" id="A0A4U2MVV7"/>
<keyword evidence="1" id="KW-0808">Transferase</keyword>
<dbReference type="GO" id="GO:0032259">
    <property type="term" value="P:methylation"/>
    <property type="evidence" value="ECO:0007669"/>
    <property type="project" value="UniProtKB-KW"/>
</dbReference>